<dbReference type="Pfam" id="PF14322">
    <property type="entry name" value="SusD-like_3"/>
    <property type="match status" value="1"/>
</dbReference>
<dbReference type="SUPFAM" id="SSF48452">
    <property type="entry name" value="TPR-like"/>
    <property type="match status" value="1"/>
</dbReference>
<evidence type="ECO:0000259" key="7">
    <source>
        <dbReference type="Pfam" id="PF14322"/>
    </source>
</evidence>
<proteinExistence type="inferred from homology"/>
<dbReference type="AlphaFoldDB" id="A0A2A8CXE9"/>
<comment type="similarity">
    <text evidence="2">Belongs to the SusD family.</text>
</comment>
<evidence type="ECO:0000256" key="2">
    <source>
        <dbReference type="ARBA" id="ARBA00006275"/>
    </source>
</evidence>
<dbReference type="InterPro" id="IPR011990">
    <property type="entry name" value="TPR-like_helical_dom_sf"/>
</dbReference>
<keyword evidence="5" id="KW-0998">Cell outer membrane</keyword>
<dbReference type="InterPro" id="IPR033985">
    <property type="entry name" value="SusD-like_N"/>
</dbReference>
<sequence length="478" mass="51609">MIARHTFTILVAAVLALGLVGCDTLDVEPEQSIPEEEAFTSVTDAEAALNGAYDGLQLPGNYGGFPVVAADFQSGNSSFSGSFSTWSAAQSFNITSTHGPSLTVWDDHYDVILRLNTIIARASEVPDISSADLDRITGEAQFLRALMYFDLVRWFAQPYNIGGTNDQLGVPLTLEPLRTLEQATDSEFTDQPRATVDAVYSQIYTDLNDAVSKLGGISNRNRGSGTAAQALRAKVNLYTGDYQGAIDDAEAVIGSGDMSLVESVSSIYASVSETNTEIIFSVANNEIDNSGTNDFPSAFYLPSDFGGRGDINPTSDLISLYETSDERGLGQASAPNSGDFLIYAYGGAPWTNKWSDSNFGDDAIVLRGAEMYLIAAEAIARSDYAAREDDAEDYLNTVRTRAGASSVNTSSQQDLIDAVLLERRLELAFEGDYRHDLVRTGSPMRTTVQGDPQRILPIPQTEIEINSEISEDDQNPGY</sequence>
<evidence type="ECO:0008006" key="10">
    <source>
        <dbReference type="Google" id="ProtNLM"/>
    </source>
</evidence>
<dbReference type="Gene3D" id="1.25.40.390">
    <property type="match status" value="1"/>
</dbReference>
<dbReference type="Pfam" id="PF07980">
    <property type="entry name" value="SusD_RagB"/>
    <property type="match status" value="1"/>
</dbReference>
<reference evidence="8 9" key="1">
    <citation type="submission" date="2017-10" db="EMBL/GenBank/DDBJ databases">
        <title>Draft genome of Longibacter Salinarum.</title>
        <authorList>
            <person name="Goh K.M."/>
            <person name="Shamsir M.S."/>
            <person name="Lim S.W."/>
        </authorList>
    </citation>
    <scope>NUCLEOTIDE SEQUENCE [LARGE SCALE GENOMIC DNA]</scope>
    <source>
        <strain evidence="8 9">KCTC 52045</strain>
    </source>
</reference>
<organism evidence="8 9">
    <name type="scientific">Longibacter salinarum</name>
    <dbReference type="NCBI Taxonomy" id="1850348"/>
    <lineage>
        <taxon>Bacteria</taxon>
        <taxon>Pseudomonadati</taxon>
        <taxon>Rhodothermota</taxon>
        <taxon>Rhodothermia</taxon>
        <taxon>Rhodothermales</taxon>
        <taxon>Salisaetaceae</taxon>
        <taxon>Longibacter</taxon>
    </lineage>
</organism>
<dbReference type="RefSeq" id="WP_098075295.1">
    <property type="nucleotide sequence ID" value="NZ_PDEQ01000004.1"/>
</dbReference>
<dbReference type="EMBL" id="PDEQ01000004">
    <property type="protein sequence ID" value="PEN13375.1"/>
    <property type="molecule type" value="Genomic_DNA"/>
</dbReference>
<feature type="domain" description="SusD-like N-terminal" evidence="7">
    <location>
        <begin position="25"/>
        <end position="237"/>
    </location>
</feature>
<accession>A0A2A8CXE9</accession>
<protein>
    <recommendedName>
        <fullName evidence="10">RagB/SusD family nutrient uptake outer membrane protein</fullName>
    </recommendedName>
</protein>
<comment type="subcellular location">
    <subcellularLocation>
        <location evidence="1">Cell outer membrane</location>
    </subcellularLocation>
</comment>
<keyword evidence="9" id="KW-1185">Reference proteome</keyword>
<keyword evidence="3" id="KW-0732">Signal</keyword>
<dbReference type="CDD" id="cd08977">
    <property type="entry name" value="SusD"/>
    <property type="match status" value="1"/>
</dbReference>
<evidence type="ECO:0000313" key="9">
    <source>
        <dbReference type="Proteomes" id="UP000220102"/>
    </source>
</evidence>
<evidence type="ECO:0000313" key="8">
    <source>
        <dbReference type="EMBL" id="PEN13375.1"/>
    </source>
</evidence>
<dbReference type="InterPro" id="IPR012944">
    <property type="entry name" value="SusD_RagB_dom"/>
</dbReference>
<keyword evidence="4" id="KW-0472">Membrane</keyword>
<dbReference type="GO" id="GO:0009279">
    <property type="term" value="C:cell outer membrane"/>
    <property type="evidence" value="ECO:0007669"/>
    <property type="project" value="UniProtKB-SubCell"/>
</dbReference>
<evidence type="ECO:0000256" key="1">
    <source>
        <dbReference type="ARBA" id="ARBA00004442"/>
    </source>
</evidence>
<evidence type="ECO:0000256" key="5">
    <source>
        <dbReference type="ARBA" id="ARBA00023237"/>
    </source>
</evidence>
<evidence type="ECO:0000256" key="3">
    <source>
        <dbReference type="ARBA" id="ARBA00022729"/>
    </source>
</evidence>
<dbReference type="PROSITE" id="PS51257">
    <property type="entry name" value="PROKAR_LIPOPROTEIN"/>
    <property type="match status" value="1"/>
</dbReference>
<name>A0A2A8CXE9_9BACT</name>
<gene>
    <name evidence="8" type="ORF">CRI94_08590</name>
</gene>
<dbReference type="Proteomes" id="UP000220102">
    <property type="component" value="Unassembled WGS sequence"/>
</dbReference>
<evidence type="ECO:0000259" key="6">
    <source>
        <dbReference type="Pfam" id="PF07980"/>
    </source>
</evidence>
<dbReference type="OrthoDB" id="1080118at2"/>
<comment type="caution">
    <text evidence="8">The sequence shown here is derived from an EMBL/GenBank/DDBJ whole genome shotgun (WGS) entry which is preliminary data.</text>
</comment>
<feature type="domain" description="RagB/SusD" evidence="6">
    <location>
        <begin position="354"/>
        <end position="442"/>
    </location>
</feature>
<evidence type="ECO:0000256" key="4">
    <source>
        <dbReference type="ARBA" id="ARBA00023136"/>
    </source>
</evidence>